<dbReference type="AlphaFoldDB" id="A0A4V2R151"/>
<proteinExistence type="predicted"/>
<feature type="transmembrane region" description="Helical" evidence="1">
    <location>
        <begin position="39"/>
        <end position="61"/>
    </location>
</feature>
<keyword evidence="1" id="KW-0812">Transmembrane</keyword>
<protein>
    <recommendedName>
        <fullName evidence="4">DUF1705 domain-containing protein</fullName>
    </recommendedName>
</protein>
<reference evidence="2 3" key="1">
    <citation type="submission" date="2019-03" db="EMBL/GenBank/DDBJ databases">
        <title>Genomic analyses of the natural microbiome of Caenorhabditis elegans.</title>
        <authorList>
            <person name="Samuel B."/>
        </authorList>
    </citation>
    <scope>NUCLEOTIDE SEQUENCE [LARGE SCALE GENOMIC DNA]</scope>
    <source>
        <strain evidence="2 3">JUb89</strain>
    </source>
</reference>
<dbReference type="EMBL" id="SLVJ01000009">
    <property type="protein sequence ID" value="TCM67268.1"/>
    <property type="molecule type" value="Genomic_DNA"/>
</dbReference>
<feature type="transmembrane region" description="Helical" evidence="1">
    <location>
        <begin position="12"/>
        <end position="33"/>
    </location>
</feature>
<evidence type="ECO:0008006" key="4">
    <source>
        <dbReference type="Google" id="ProtNLM"/>
    </source>
</evidence>
<feature type="transmembrane region" description="Helical" evidence="1">
    <location>
        <begin position="82"/>
        <end position="99"/>
    </location>
</feature>
<dbReference type="OrthoDB" id="6711686at2"/>
<evidence type="ECO:0000313" key="2">
    <source>
        <dbReference type="EMBL" id="TCM67268.1"/>
    </source>
</evidence>
<keyword evidence="3" id="KW-1185">Reference proteome</keyword>
<evidence type="ECO:0000313" key="3">
    <source>
        <dbReference type="Proteomes" id="UP000294963"/>
    </source>
</evidence>
<keyword evidence="1" id="KW-0472">Membrane</keyword>
<keyword evidence="1" id="KW-1133">Transmembrane helix</keyword>
<evidence type="ECO:0000256" key="1">
    <source>
        <dbReference type="SAM" id="Phobius"/>
    </source>
</evidence>
<organism evidence="2 3">
    <name type="scientific">Acinetobacter calcoaceticus</name>
    <dbReference type="NCBI Taxonomy" id="471"/>
    <lineage>
        <taxon>Bacteria</taxon>
        <taxon>Pseudomonadati</taxon>
        <taxon>Pseudomonadota</taxon>
        <taxon>Gammaproteobacteria</taxon>
        <taxon>Moraxellales</taxon>
        <taxon>Moraxellaceae</taxon>
        <taxon>Acinetobacter</taxon>
        <taxon>Acinetobacter calcoaceticus/baumannii complex</taxon>
    </lineage>
</organism>
<name>A0A4V2R151_ACICA</name>
<dbReference type="Proteomes" id="UP000294963">
    <property type="component" value="Unassembled WGS sequence"/>
</dbReference>
<sequence length="105" mass="11907">MKLLPNISKTIIHSFLFAIGGAPTIAMIISSLQTNDQELLFQAFVGLTIIFACVLIPLIFIQNLFLLIKRQSVVVEDKIKPLSQFYLLLNVGSLIYWLLRVFNQI</sequence>
<gene>
    <name evidence="2" type="ORF">EC844_10937</name>
</gene>
<comment type="caution">
    <text evidence="2">The sequence shown here is derived from an EMBL/GenBank/DDBJ whole genome shotgun (WGS) entry which is preliminary data.</text>
</comment>
<accession>A0A4V2R151</accession>